<proteinExistence type="predicted"/>
<name>A0A974DS55_XENLA</name>
<evidence type="ECO:0000256" key="2">
    <source>
        <dbReference type="SAM" id="MobiDB-lite"/>
    </source>
</evidence>
<organism evidence="3 4">
    <name type="scientific">Xenopus laevis</name>
    <name type="common">African clawed frog</name>
    <dbReference type="NCBI Taxonomy" id="8355"/>
    <lineage>
        <taxon>Eukaryota</taxon>
        <taxon>Metazoa</taxon>
        <taxon>Chordata</taxon>
        <taxon>Craniata</taxon>
        <taxon>Vertebrata</taxon>
        <taxon>Euteleostomi</taxon>
        <taxon>Amphibia</taxon>
        <taxon>Batrachia</taxon>
        <taxon>Anura</taxon>
        <taxon>Pipoidea</taxon>
        <taxon>Pipidae</taxon>
        <taxon>Xenopodinae</taxon>
        <taxon>Xenopus</taxon>
        <taxon>Xenopus</taxon>
    </lineage>
</organism>
<keyword evidence="1" id="KW-0175">Coiled coil</keyword>
<sequence length="207" mass="23338">MSPPSVKQQLQTPTMFQRRTTETAQQPALLPCAEHNLDSEPQVSSADTQAALHAVQKLFKTELKAAVAEFSLQIRELGDRVDRLEYTADGHAAALQEDQKLIASHQAQMAQLENKVEDLENRSRRGNLRVREALGCPWNPNLPRDIVLKLHHVEVRDLALQAARAVNKDTLPQQMQLYAHLAPATLQKSRLLKPVTALLIQHKIKYR</sequence>
<dbReference type="PANTHER" id="PTHR11505">
    <property type="entry name" value="L1 TRANSPOSABLE ELEMENT-RELATED"/>
    <property type="match status" value="1"/>
</dbReference>
<feature type="coiled-coil region" evidence="1">
    <location>
        <begin position="95"/>
        <end position="129"/>
    </location>
</feature>
<protein>
    <submittedName>
        <fullName evidence="3">Uncharacterized protein</fullName>
    </submittedName>
</protein>
<evidence type="ECO:0000313" key="3">
    <source>
        <dbReference type="EMBL" id="OCT95832.1"/>
    </source>
</evidence>
<dbReference type="AlphaFoldDB" id="A0A974DS55"/>
<reference evidence="4" key="1">
    <citation type="journal article" date="2016" name="Nature">
        <title>Genome evolution in the allotetraploid frog Xenopus laevis.</title>
        <authorList>
            <person name="Session A.M."/>
            <person name="Uno Y."/>
            <person name="Kwon T."/>
            <person name="Chapman J.A."/>
            <person name="Toyoda A."/>
            <person name="Takahashi S."/>
            <person name="Fukui A."/>
            <person name="Hikosaka A."/>
            <person name="Suzuki A."/>
            <person name="Kondo M."/>
            <person name="van Heeringen S.J."/>
            <person name="Quigley I."/>
            <person name="Heinz S."/>
            <person name="Ogino H."/>
            <person name="Ochi H."/>
            <person name="Hellsten U."/>
            <person name="Lyons J.B."/>
            <person name="Simakov O."/>
            <person name="Putnam N."/>
            <person name="Stites J."/>
            <person name="Kuroki Y."/>
            <person name="Tanaka T."/>
            <person name="Michiue T."/>
            <person name="Watanabe M."/>
            <person name="Bogdanovic O."/>
            <person name="Lister R."/>
            <person name="Georgiou G."/>
            <person name="Paranjpe S.S."/>
            <person name="van Kruijsbergen I."/>
            <person name="Shu S."/>
            <person name="Carlson J."/>
            <person name="Kinoshita T."/>
            <person name="Ohta Y."/>
            <person name="Mawaribuchi S."/>
            <person name="Jenkins J."/>
            <person name="Grimwood J."/>
            <person name="Schmutz J."/>
            <person name="Mitros T."/>
            <person name="Mozaffari S.V."/>
            <person name="Suzuki Y."/>
            <person name="Haramoto Y."/>
            <person name="Yamamoto T.S."/>
            <person name="Takagi C."/>
            <person name="Heald R."/>
            <person name="Miller K."/>
            <person name="Haudenschild C."/>
            <person name="Kitzman J."/>
            <person name="Nakayama T."/>
            <person name="Izutsu Y."/>
            <person name="Robert J."/>
            <person name="Fortriede J."/>
            <person name="Burns K."/>
            <person name="Lotay V."/>
            <person name="Karimi K."/>
            <person name="Yasuoka Y."/>
            <person name="Dichmann D.S."/>
            <person name="Flajnik M.F."/>
            <person name="Houston D.W."/>
            <person name="Shendure J."/>
            <person name="DuPasquier L."/>
            <person name="Vize P.D."/>
            <person name="Zorn A.M."/>
            <person name="Ito M."/>
            <person name="Marcotte E.M."/>
            <person name="Wallingford J.B."/>
            <person name="Ito Y."/>
            <person name="Asashima M."/>
            <person name="Ueno N."/>
            <person name="Matsuda Y."/>
            <person name="Veenstra G.J."/>
            <person name="Fujiyama A."/>
            <person name="Harland R.M."/>
            <person name="Taira M."/>
            <person name="Rokhsar D.S."/>
        </authorList>
    </citation>
    <scope>NUCLEOTIDE SEQUENCE [LARGE SCALE GENOMIC DNA]</scope>
    <source>
        <strain evidence="4">J</strain>
    </source>
</reference>
<dbReference type="InterPro" id="IPR004244">
    <property type="entry name" value="Transposase_22"/>
</dbReference>
<feature type="region of interest" description="Disordered" evidence="2">
    <location>
        <begin position="1"/>
        <end position="27"/>
    </location>
</feature>
<accession>A0A974DS55</accession>
<dbReference type="EMBL" id="CM004468">
    <property type="protein sequence ID" value="OCT95832.1"/>
    <property type="molecule type" value="Genomic_DNA"/>
</dbReference>
<evidence type="ECO:0000313" key="4">
    <source>
        <dbReference type="Proteomes" id="UP000694892"/>
    </source>
</evidence>
<dbReference type="Proteomes" id="UP000694892">
    <property type="component" value="Chromosome 2L"/>
</dbReference>
<evidence type="ECO:0000256" key="1">
    <source>
        <dbReference type="SAM" id="Coils"/>
    </source>
</evidence>
<feature type="compositionally biased region" description="Polar residues" evidence="2">
    <location>
        <begin position="1"/>
        <end position="26"/>
    </location>
</feature>
<gene>
    <name evidence="3" type="ORF">XELAEV_18013522mg</name>
</gene>